<dbReference type="InterPro" id="IPR043132">
    <property type="entry name" value="BCAT-like_C"/>
</dbReference>
<dbReference type="Proteomes" id="UP000198867">
    <property type="component" value="Unassembled WGS sequence"/>
</dbReference>
<dbReference type="Gene3D" id="3.20.10.10">
    <property type="entry name" value="D-amino Acid Aminotransferase, subunit A, domain 2"/>
    <property type="match status" value="1"/>
</dbReference>
<protein>
    <submittedName>
        <fullName evidence="2">4-amino-4-deoxychorismate lyase</fullName>
    </submittedName>
</protein>
<dbReference type="Pfam" id="PF01063">
    <property type="entry name" value="Aminotran_4"/>
    <property type="match status" value="1"/>
</dbReference>
<dbReference type="InterPro" id="IPR050571">
    <property type="entry name" value="Class-IV_PLP-Dep_Aminotrnsfr"/>
</dbReference>
<dbReference type="SUPFAM" id="SSF56752">
    <property type="entry name" value="D-aminoacid aminotransferase-like PLP-dependent enzymes"/>
    <property type="match status" value="1"/>
</dbReference>
<dbReference type="AlphaFoldDB" id="A0A1I5D3R5"/>
<dbReference type="EMBL" id="FOVM01000008">
    <property type="protein sequence ID" value="SFN93869.1"/>
    <property type="molecule type" value="Genomic_DNA"/>
</dbReference>
<sequence length="294" mass="30848">MTTPHVILLDPIPADAEATKASISASLRFVSADEPILTAFDAGAGRGDGIFETLGVSDGRARGIDAHLARLEASAEKLDLPAPNLAQWRGGVEALLAALPPKGQASVRLVITRGTDEAGPPTCWLTGTPVSSDFPERTDGIRVVTLSRGYANDVGENAPWLLVGAKTLSYAINMAALREAKSRGADDVVFTSTDGFALEGPTSSLILRQGNTILTPAIQHGILAGTTQSDLFEFLQDDGFECVYRTIEVGELLRSDAAWLVSSVRLAAPITAVDGEAVPTDLELTARMNAALLA</sequence>
<evidence type="ECO:0000313" key="3">
    <source>
        <dbReference type="Proteomes" id="UP000198867"/>
    </source>
</evidence>
<reference evidence="3" key="1">
    <citation type="submission" date="2016-10" db="EMBL/GenBank/DDBJ databases">
        <authorList>
            <person name="Varghese N."/>
            <person name="Submissions S."/>
        </authorList>
    </citation>
    <scope>NUCLEOTIDE SEQUENCE [LARGE SCALE GENOMIC DNA]</scope>
    <source>
        <strain evidence="3">CGMCC 1.11101</strain>
    </source>
</reference>
<comment type="similarity">
    <text evidence="1">Belongs to the class-IV pyridoxal-phosphate-dependent aminotransferase family.</text>
</comment>
<dbReference type="GO" id="GO:0005829">
    <property type="term" value="C:cytosol"/>
    <property type="evidence" value="ECO:0007669"/>
    <property type="project" value="TreeGrafter"/>
</dbReference>
<keyword evidence="3" id="KW-1185">Reference proteome</keyword>
<dbReference type="InterPro" id="IPR001544">
    <property type="entry name" value="Aminotrans_IV"/>
</dbReference>
<keyword evidence="2" id="KW-0456">Lyase</keyword>
<dbReference type="PANTHER" id="PTHR42743">
    <property type="entry name" value="AMINO-ACID AMINOTRANSFERASE"/>
    <property type="match status" value="1"/>
</dbReference>
<accession>A0A1I5D3R5</accession>
<gene>
    <name evidence="2" type="ORF">SAMN05216219_2707</name>
</gene>
<dbReference type="RefSeq" id="WP_245762542.1">
    <property type="nucleotide sequence ID" value="NZ_FOVM01000008.1"/>
</dbReference>
<dbReference type="InterPro" id="IPR036038">
    <property type="entry name" value="Aminotransferase-like"/>
</dbReference>
<dbReference type="NCBIfam" id="NF005886">
    <property type="entry name" value="PRK07849.1-1"/>
    <property type="match status" value="1"/>
</dbReference>
<dbReference type="GO" id="GO:0046394">
    <property type="term" value="P:carboxylic acid biosynthetic process"/>
    <property type="evidence" value="ECO:0007669"/>
    <property type="project" value="UniProtKB-ARBA"/>
</dbReference>
<dbReference type="GO" id="GO:0016829">
    <property type="term" value="F:lyase activity"/>
    <property type="evidence" value="ECO:0007669"/>
    <property type="project" value="UniProtKB-KW"/>
</dbReference>
<dbReference type="Gene3D" id="3.30.470.10">
    <property type="match status" value="1"/>
</dbReference>
<dbReference type="NCBIfam" id="NF005888">
    <property type="entry name" value="PRK07849.1-3"/>
    <property type="match status" value="1"/>
</dbReference>
<organism evidence="2 3">
    <name type="scientific">Mycetocola miduiensis</name>
    <dbReference type="NCBI Taxonomy" id="995034"/>
    <lineage>
        <taxon>Bacteria</taxon>
        <taxon>Bacillati</taxon>
        <taxon>Actinomycetota</taxon>
        <taxon>Actinomycetes</taxon>
        <taxon>Micrococcales</taxon>
        <taxon>Microbacteriaceae</taxon>
        <taxon>Mycetocola</taxon>
    </lineage>
</organism>
<name>A0A1I5D3R5_9MICO</name>
<dbReference type="InterPro" id="IPR043131">
    <property type="entry name" value="BCAT-like_N"/>
</dbReference>
<evidence type="ECO:0000313" key="2">
    <source>
        <dbReference type="EMBL" id="SFN93869.1"/>
    </source>
</evidence>
<dbReference type="STRING" id="995034.SAMN05216219_2707"/>
<proteinExistence type="inferred from homology"/>
<dbReference type="PANTHER" id="PTHR42743:SF11">
    <property type="entry name" value="AMINODEOXYCHORISMATE LYASE"/>
    <property type="match status" value="1"/>
</dbReference>
<evidence type="ECO:0000256" key="1">
    <source>
        <dbReference type="ARBA" id="ARBA00009320"/>
    </source>
</evidence>